<dbReference type="RefSeq" id="WP_244863714.1">
    <property type="nucleotide sequence ID" value="NZ_BOVJ01000168.1"/>
</dbReference>
<dbReference type="Pfam" id="PF06580">
    <property type="entry name" value="His_kinase"/>
    <property type="match status" value="1"/>
</dbReference>
<keyword evidence="2" id="KW-1003">Cell membrane</keyword>
<dbReference type="PANTHER" id="PTHR34220">
    <property type="entry name" value="SENSOR HISTIDINE KINASE YPDA"/>
    <property type="match status" value="1"/>
</dbReference>
<evidence type="ECO:0000256" key="7">
    <source>
        <dbReference type="SAM" id="Phobius"/>
    </source>
</evidence>
<name>A0ABQ4NE32_9BACL</name>
<sequence>MKIVTRSPRQSIFPKIVLTFLALLVPLYTLNLFMNESGSDSVRTEIVRSMNAKVELYHNLIESDFERIIKLVQAYVNDDDLVMLSTAVPVMSEIQKTSAILALKRKLDLVKTSSNFVENASVFIPLLDRIVSSNDNAIAPFDKEQFRALAVTTNRYESPYLMWKDRLFISVPYPDPAISDRREPTFLLAVEVSEKGLRDALRQFANNGELAVLYGNRLPWSIASGGAPAEMADAAEARIAASRLPDDSGRLPLRDGKAEERLDIGGERYLVVTRSSSALDASLSIYMPEEEVFGSLRRYRMWLIALSLASLGILLFFSFSLYRMIQRPLRTLVRSFDKVEQGNLNLIVSYPLKDEFGYLYDRFNAMVKELNVLVHEVYEQQYRVRLAELRHLQSQINPHFLYNSFFLLHRMAALDDRDNIVRFTKFLGEYFQFITRDGMSEVPLDTEVTHARNYTEIQSFRFASRIRVLFGDIPDGCGGLPVPRLILQPVIENAYHHGLENKTKDGWIGIGFRREDETLVISVEDNGDELTDASLQSLRDRLREPADETESTGLMNVHRRIQIRCGAMYGLKLSRSKAGGLRVDIRLPLSRKENEHVPIADRG</sequence>
<dbReference type="SUPFAM" id="SSF55874">
    <property type="entry name" value="ATPase domain of HSP90 chaperone/DNA topoisomerase II/histidine kinase"/>
    <property type="match status" value="1"/>
</dbReference>
<dbReference type="Pfam" id="PF02518">
    <property type="entry name" value="HATPase_c"/>
    <property type="match status" value="1"/>
</dbReference>
<keyword evidence="5" id="KW-0418">Kinase</keyword>
<dbReference type="EMBL" id="BOVJ01000168">
    <property type="protein sequence ID" value="GIQ66199.1"/>
    <property type="molecule type" value="Genomic_DNA"/>
</dbReference>
<dbReference type="InterPro" id="IPR003660">
    <property type="entry name" value="HAMP_dom"/>
</dbReference>
<evidence type="ECO:0000256" key="4">
    <source>
        <dbReference type="ARBA" id="ARBA00022679"/>
    </source>
</evidence>
<feature type="transmembrane region" description="Helical" evidence="7">
    <location>
        <begin position="12"/>
        <end position="34"/>
    </location>
</feature>
<dbReference type="PANTHER" id="PTHR34220:SF7">
    <property type="entry name" value="SENSOR HISTIDINE KINASE YPDA"/>
    <property type="match status" value="1"/>
</dbReference>
<evidence type="ECO:0000313" key="9">
    <source>
        <dbReference type="EMBL" id="GIQ66199.1"/>
    </source>
</evidence>
<dbReference type="InterPro" id="IPR003594">
    <property type="entry name" value="HATPase_dom"/>
</dbReference>
<dbReference type="Gene3D" id="3.30.565.10">
    <property type="entry name" value="Histidine kinase-like ATPase, C-terminal domain"/>
    <property type="match status" value="1"/>
</dbReference>
<keyword evidence="6 7" id="KW-0472">Membrane</keyword>
<evidence type="ECO:0000256" key="5">
    <source>
        <dbReference type="ARBA" id="ARBA00022777"/>
    </source>
</evidence>
<dbReference type="InterPro" id="IPR050640">
    <property type="entry name" value="Bact_2-comp_sensor_kinase"/>
</dbReference>
<keyword evidence="10" id="KW-1185">Reference proteome</keyword>
<dbReference type="Gene3D" id="6.10.340.10">
    <property type="match status" value="1"/>
</dbReference>
<keyword evidence="7" id="KW-0812">Transmembrane</keyword>
<evidence type="ECO:0000256" key="6">
    <source>
        <dbReference type="ARBA" id="ARBA00023136"/>
    </source>
</evidence>
<reference evidence="9 10" key="1">
    <citation type="submission" date="2021-04" db="EMBL/GenBank/DDBJ databases">
        <title>Draft genome sequence of Paenibacillus cisolokensis, LC2-13A.</title>
        <authorList>
            <person name="Uke A."/>
            <person name="Chhe C."/>
            <person name="Baramee S."/>
            <person name="Kosugi A."/>
        </authorList>
    </citation>
    <scope>NUCLEOTIDE SEQUENCE [LARGE SCALE GENOMIC DNA]</scope>
    <source>
        <strain evidence="9 10">LC2-13A</strain>
    </source>
</reference>
<evidence type="ECO:0000256" key="2">
    <source>
        <dbReference type="ARBA" id="ARBA00022475"/>
    </source>
</evidence>
<evidence type="ECO:0000259" key="8">
    <source>
        <dbReference type="PROSITE" id="PS50885"/>
    </source>
</evidence>
<accession>A0ABQ4NE32</accession>
<dbReference type="CDD" id="cd06225">
    <property type="entry name" value="HAMP"/>
    <property type="match status" value="1"/>
</dbReference>
<dbReference type="SUPFAM" id="SSF158472">
    <property type="entry name" value="HAMP domain-like"/>
    <property type="match status" value="1"/>
</dbReference>
<feature type="transmembrane region" description="Helical" evidence="7">
    <location>
        <begin position="301"/>
        <end position="322"/>
    </location>
</feature>
<proteinExistence type="predicted"/>
<dbReference type="InterPro" id="IPR036890">
    <property type="entry name" value="HATPase_C_sf"/>
</dbReference>
<gene>
    <name evidence="9" type="ORF">PACILC2_47670</name>
</gene>
<keyword evidence="3" id="KW-0597">Phosphoprotein</keyword>
<dbReference type="Proteomes" id="UP000680304">
    <property type="component" value="Unassembled WGS sequence"/>
</dbReference>
<dbReference type="PROSITE" id="PS50885">
    <property type="entry name" value="HAMP"/>
    <property type="match status" value="1"/>
</dbReference>
<dbReference type="SMART" id="SM00304">
    <property type="entry name" value="HAMP"/>
    <property type="match status" value="1"/>
</dbReference>
<comment type="subcellular location">
    <subcellularLocation>
        <location evidence="1">Cell membrane</location>
        <topology evidence="1">Multi-pass membrane protein</topology>
    </subcellularLocation>
</comment>
<evidence type="ECO:0000313" key="10">
    <source>
        <dbReference type="Proteomes" id="UP000680304"/>
    </source>
</evidence>
<evidence type="ECO:0000256" key="1">
    <source>
        <dbReference type="ARBA" id="ARBA00004651"/>
    </source>
</evidence>
<keyword evidence="4" id="KW-0808">Transferase</keyword>
<protein>
    <recommendedName>
        <fullName evidence="8">HAMP domain-containing protein</fullName>
    </recommendedName>
</protein>
<comment type="caution">
    <text evidence="9">The sequence shown here is derived from an EMBL/GenBank/DDBJ whole genome shotgun (WGS) entry which is preliminary data.</text>
</comment>
<keyword evidence="7" id="KW-1133">Transmembrane helix</keyword>
<organism evidence="9 10">
    <name type="scientific">Paenibacillus cisolokensis</name>
    <dbReference type="NCBI Taxonomy" id="1658519"/>
    <lineage>
        <taxon>Bacteria</taxon>
        <taxon>Bacillati</taxon>
        <taxon>Bacillota</taxon>
        <taxon>Bacilli</taxon>
        <taxon>Bacillales</taxon>
        <taxon>Paenibacillaceae</taxon>
        <taxon>Paenibacillus</taxon>
    </lineage>
</organism>
<dbReference type="Pfam" id="PF00672">
    <property type="entry name" value="HAMP"/>
    <property type="match status" value="1"/>
</dbReference>
<evidence type="ECO:0000256" key="3">
    <source>
        <dbReference type="ARBA" id="ARBA00022553"/>
    </source>
</evidence>
<feature type="domain" description="HAMP" evidence="8">
    <location>
        <begin position="323"/>
        <end position="375"/>
    </location>
</feature>
<dbReference type="InterPro" id="IPR010559">
    <property type="entry name" value="Sig_transdc_His_kin_internal"/>
</dbReference>